<evidence type="ECO:0000259" key="7">
    <source>
        <dbReference type="Pfam" id="PF20684"/>
    </source>
</evidence>
<dbReference type="OrthoDB" id="4329349at2759"/>
<evidence type="ECO:0000256" key="1">
    <source>
        <dbReference type="ARBA" id="ARBA00004141"/>
    </source>
</evidence>
<keyword evidence="2 6" id="KW-0812">Transmembrane</keyword>
<evidence type="ECO:0000256" key="4">
    <source>
        <dbReference type="ARBA" id="ARBA00023136"/>
    </source>
</evidence>
<keyword evidence="10" id="KW-1185">Reference proteome</keyword>
<dbReference type="InterPro" id="IPR052337">
    <property type="entry name" value="SAT4-like"/>
</dbReference>
<dbReference type="EMBL" id="PVEM01000004">
    <property type="protein sequence ID" value="PTD08762.1"/>
    <property type="molecule type" value="Genomic_DNA"/>
</dbReference>
<feature type="transmembrane region" description="Helical" evidence="6">
    <location>
        <begin position="133"/>
        <end position="160"/>
    </location>
</feature>
<dbReference type="Proteomes" id="UP000241587">
    <property type="component" value="Unassembled WGS sequence"/>
</dbReference>
<comment type="subcellular location">
    <subcellularLocation>
        <location evidence="1">Membrane</location>
        <topology evidence="1">Multi-pass membrane protein</topology>
    </subcellularLocation>
</comment>
<feature type="domain" description="Rhodopsin" evidence="7">
    <location>
        <begin position="28"/>
        <end position="272"/>
    </location>
</feature>
<reference evidence="8 10" key="1">
    <citation type="submission" date="2018-02" db="EMBL/GenBank/DDBJ databases">
        <title>Fusarium culmorum secondary metabolites in fungal-bacterial-plant interactions.</title>
        <authorList>
            <person name="Schmidt R."/>
        </authorList>
    </citation>
    <scope>NUCLEOTIDE SEQUENCE [LARGE SCALE GENOMIC DNA]</scope>
    <source>
        <strain evidence="8 10">PV</strain>
    </source>
</reference>
<dbReference type="PANTHER" id="PTHR33048">
    <property type="entry name" value="PTH11-LIKE INTEGRAL MEMBRANE PROTEIN (AFU_ORTHOLOGUE AFUA_5G11245)"/>
    <property type="match status" value="1"/>
</dbReference>
<dbReference type="PANTHER" id="PTHR33048:SF2">
    <property type="entry name" value="SRPK"/>
    <property type="match status" value="1"/>
</dbReference>
<evidence type="ECO:0000313" key="8">
    <source>
        <dbReference type="EMBL" id="PTD08762.1"/>
    </source>
</evidence>
<dbReference type="EMBL" id="CP064748">
    <property type="protein sequence ID" value="QPC62628.1"/>
    <property type="molecule type" value="Genomic_DNA"/>
</dbReference>
<dbReference type="Proteomes" id="UP000663297">
    <property type="component" value="Chromosome 2"/>
</dbReference>
<reference evidence="9" key="2">
    <citation type="submission" date="2020-11" db="EMBL/GenBank/DDBJ databases">
        <title>The chromosome-scale genome resource for two endophytic Fusarium species: F. culmorum and F. pseudograminearum.</title>
        <authorList>
            <person name="Yuan Z."/>
        </authorList>
    </citation>
    <scope>NUCLEOTIDE SEQUENCE</scope>
    <source>
        <strain evidence="9">Class2-1B</strain>
    </source>
</reference>
<proteinExistence type="inferred from homology"/>
<gene>
    <name evidence="8" type="ORF">FCULG_00010928</name>
    <name evidence="9" type="ORF">HYE67_004859</name>
</gene>
<evidence type="ECO:0000313" key="9">
    <source>
        <dbReference type="EMBL" id="QPC62628.1"/>
    </source>
</evidence>
<comment type="similarity">
    <text evidence="5">Belongs to the SAT4 family.</text>
</comment>
<feature type="transmembrane region" description="Helical" evidence="6">
    <location>
        <begin position="46"/>
        <end position="68"/>
    </location>
</feature>
<evidence type="ECO:0000256" key="6">
    <source>
        <dbReference type="SAM" id="Phobius"/>
    </source>
</evidence>
<feature type="transmembrane region" description="Helical" evidence="6">
    <location>
        <begin position="15"/>
        <end position="34"/>
    </location>
</feature>
<organism evidence="8 10">
    <name type="scientific">Fusarium culmorum</name>
    <dbReference type="NCBI Taxonomy" id="5516"/>
    <lineage>
        <taxon>Eukaryota</taxon>
        <taxon>Fungi</taxon>
        <taxon>Dikarya</taxon>
        <taxon>Ascomycota</taxon>
        <taxon>Pezizomycotina</taxon>
        <taxon>Sordariomycetes</taxon>
        <taxon>Hypocreomycetidae</taxon>
        <taxon>Hypocreales</taxon>
        <taxon>Nectriaceae</taxon>
        <taxon>Fusarium</taxon>
    </lineage>
</organism>
<evidence type="ECO:0000256" key="5">
    <source>
        <dbReference type="ARBA" id="ARBA00038359"/>
    </source>
</evidence>
<keyword evidence="3 6" id="KW-1133">Transmembrane helix</keyword>
<dbReference type="OMA" id="IIVERSY"/>
<feature type="transmembrane region" description="Helical" evidence="6">
    <location>
        <begin position="180"/>
        <end position="201"/>
    </location>
</feature>
<evidence type="ECO:0000256" key="3">
    <source>
        <dbReference type="ARBA" id="ARBA00022989"/>
    </source>
</evidence>
<feature type="transmembrane region" description="Helical" evidence="6">
    <location>
        <begin position="213"/>
        <end position="237"/>
    </location>
</feature>
<keyword evidence="4 6" id="KW-0472">Membrane</keyword>
<dbReference type="InterPro" id="IPR049326">
    <property type="entry name" value="Rhodopsin_dom_fungi"/>
</dbReference>
<feature type="transmembrane region" description="Helical" evidence="6">
    <location>
        <begin position="101"/>
        <end position="121"/>
    </location>
</feature>
<sequence>MPQIEDKPAFLYESWGLYALGLIILLARFTVRLRTVGWRGLQGDDVFSFLVLLFYTTDAVTVHLIYYLGTNIEAGVASRDHKELTDSEIRQYELGSKFQLVAWYSYTALIWSLKGTMLCFFARMTIGTWHKSFVQVVSILCGITYAAVVLTISIGCLPYNANWQVVPDPPARCSFKIQNFLVTTVLNVITDGLILCIPLPLLWKLQIPCHKKFIIGLLLSSGVFVMAAALVRVVLTLSANPSALTINAWGIRETIVGIATVNIPVLRSLFSRSFWKGKTPSEICPSYQESSGSVRNRLTKQNISTPYGVRKLFDGSGGWKHSHEKSEESLNPKNNKLADIIVERSYHVQHERYDGWQGHRHARSNTSIYAQSPV</sequence>
<dbReference type="GO" id="GO:0016020">
    <property type="term" value="C:membrane"/>
    <property type="evidence" value="ECO:0007669"/>
    <property type="project" value="UniProtKB-SubCell"/>
</dbReference>
<accession>A0A2T4GYY7</accession>
<evidence type="ECO:0000313" key="10">
    <source>
        <dbReference type="Proteomes" id="UP000241587"/>
    </source>
</evidence>
<protein>
    <recommendedName>
        <fullName evidence="7">Rhodopsin domain-containing protein</fullName>
    </recommendedName>
</protein>
<evidence type="ECO:0000256" key="2">
    <source>
        <dbReference type="ARBA" id="ARBA00022692"/>
    </source>
</evidence>
<name>A0A2T4GYY7_FUSCU</name>
<dbReference type="AlphaFoldDB" id="A0A2T4GYY7"/>
<dbReference type="Pfam" id="PF20684">
    <property type="entry name" value="Fung_rhodopsin"/>
    <property type="match status" value="1"/>
</dbReference>